<keyword evidence="4" id="KW-1185">Reference proteome</keyword>
<keyword evidence="2" id="KW-0812">Transmembrane</keyword>
<sequence>MSSDRPHDSPSKPHYPKRKIPPLVWIIVAIFVGWAVIFFVQREGAVETPSGGTHPTAEQAPAVAPATPVTPAAPGTPQTANPS</sequence>
<gene>
    <name evidence="3" type="ORF">ACFSC0_20375</name>
</gene>
<reference evidence="4" key="1">
    <citation type="journal article" date="2019" name="Int. J. Syst. Evol. Microbiol.">
        <title>The Global Catalogue of Microorganisms (GCM) 10K type strain sequencing project: providing services to taxonomists for standard genome sequencing and annotation.</title>
        <authorList>
            <consortium name="The Broad Institute Genomics Platform"/>
            <consortium name="The Broad Institute Genome Sequencing Center for Infectious Disease"/>
            <person name="Wu L."/>
            <person name="Ma J."/>
        </authorList>
    </citation>
    <scope>NUCLEOTIDE SEQUENCE [LARGE SCALE GENOMIC DNA]</scope>
    <source>
        <strain evidence="4">DFY28</strain>
    </source>
</reference>
<name>A0ABW4N6N7_9CAUL</name>
<evidence type="ECO:0000313" key="3">
    <source>
        <dbReference type="EMBL" id="MFD1785760.1"/>
    </source>
</evidence>
<feature type="compositionally biased region" description="Low complexity" evidence="1">
    <location>
        <begin position="55"/>
        <end position="83"/>
    </location>
</feature>
<evidence type="ECO:0000256" key="1">
    <source>
        <dbReference type="SAM" id="MobiDB-lite"/>
    </source>
</evidence>
<dbReference type="RefSeq" id="WP_377283339.1">
    <property type="nucleotide sequence ID" value="NZ_JBHRSI010000009.1"/>
</dbReference>
<comment type="caution">
    <text evidence="3">The sequence shown here is derived from an EMBL/GenBank/DDBJ whole genome shotgun (WGS) entry which is preliminary data.</text>
</comment>
<keyword evidence="2" id="KW-0472">Membrane</keyword>
<protein>
    <submittedName>
        <fullName evidence="3">Uncharacterized protein</fullName>
    </submittedName>
</protein>
<dbReference type="Proteomes" id="UP001597237">
    <property type="component" value="Unassembled WGS sequence"/>
</dbReference>
<dbReference type="EMBL" id="JBHUEY010000012">
    <property type="protein sequence ID" value="MFD1785760.1"/>
    <property type="molecule type" value="Genomic_DNA"/>
</dbReference>
<feature type="transmembrane region" description="Helical" evidence="2">
    <location>
        <begin position="20"/>
        <end position="40"/>
    </location>
</feature>
<keyword evidence="2" id="KW-1133">Transmembrane helix</keyword>
<proteinExistence type="predicted"/>
<evidence type="ECO:0000256" key="2">
    <source>
        <dbReference type="SAM" id="Phobius"/>
    </source>
</evidence>
<feature type="region of interest" description="Disordered" evidence="1">
    <location>
        <begin position="46"/>
        <end position="83"/>
    </location>
</feature>
<evidence type="ECO:0000313" key="4">
    <source>
        <dbReference type="Proteomes" id="UP001597237"/>
    </source>
</evidence>
<accession>A0ABW4N6N7</accession>
<organism evidence="3 4">
    <name type="scientific">Phenylobacterium terrae</name>
    <dbReference type="NCBI Taxonomy" id="2665495"/>
    <lineage>
        <taxon>Bacteria</taxon>
        <taxon>Pseudomonadati</taxon>
        <taxon>Pseudomonadota</taxon>
        <taxon>Alphaproteobacteria</taxon>
        <taxon>Caulobacterales</taxon>
        <taxon>Caulobacteraceae</taxon>
        <taxon>Phenylobacterium</taxon>
    </lineage>
</organism>